<dbReference type="EMBL" id="AVPL01000002">
    <property type="protein sequence ID" value="KGN42879.1"/>
    <property type="molecule type" value="Genomic_DNA"/>
</dbReference>
<feature type="transmembrane region" description="Helical" evidence="1">
    <location>
        <begin position="237"/>
        <end position="260"/>
    </location>
</feature>
<gene>
    <name evidence="2" type="ORF">N801_11200</name>
</gene>
<feature type="transmembrane region" description="Helical" evidence="1">
    <location>
        <begin position="377"/>
        <end position="397"/>
    </location>
</feature>
<feature type="transmembrane region" description="Helical" evidence="1">
    <location>
        <begin position="433"/>
        <end position="457"/>
    </location>
</feature>
<evidence type="ECO:0000313" key="2">
    <source>
        <dbReference type="EMBL" id="KGN42879.1"/>
    </source>
</evidence>
<feature type="transmembrane region" description="Helical" evidence="1">
    <location>
        <begin position="403"/>
        <end position="421"/>
    </location>
</feature>
<organism evidence="2 3">
    <name type="scientific">Knoellia aerolata DSM 18566</name>
    <dbReference type="NCBI Taxonomy" id="1385519"/>
    <lineage>
        <taxon>Bacteria</taxon>
        <taxon>Bacillati</taxon>
        <taxon>Actinomycetota</taxon>
        <taxon>Actinomycetes</taxon>
        <taxon>Micrococcales</taxon>
        <taxon>Intrasporangiaceae</taxon>
        <taxon>Knoellia</taxon>
    </lineage>
</organism>
<keyword evidence="1" id="KW-0472">Membrane</keyword>
<feature type="transmembrane region" description="Helical" evidence="1">
    <location>
        <begin position="150"/>
        <end position="171"/>
    </location>
</feature>
<feature type="transmembrane region" description="Helical" evidence="1">
    <location>
        <begin position="200"/>
        <end position="216"/>
    </location>
</feature>
<keyword evidence="3" id="KW-1185">Reference proteome</keyword>
<name>A0A0A0K1K1_9MICO</name>
<dbReference type="AlphaFoldDB" id="A0A0A0K1K1"/>
<dbReference type="Proteomes" id="UP000030013">
    <property type="component" value="Unassembled WGS sequence"/>
</dbReference>
<feature type="transmembrane region" description="Helical" evidence="1">
    <location>
        <begin position="88"/>
        <end position="105"/>
    </location>
</feature>
<accession>A0A0A0K1K1</accession>
<feature type="transmembrane region" description="Helical" evidence="1">
    <location>
        <begin position="345"/>
        <end position="365"/>
    </location>
</feature>
<feature type="transmembrane region" description="Helical" evidence="1">
    <location>
        <begin position="126"/>
        <end position="144"/>
    </location>
</feature>
<reference evidence="2 3" key="1">
    <citation type="submission" date="2013-08" db="EMBL/GenBank/DDBJ databases">
        <title>The genome sequence of Knoellia aerolata.</title>
        <authorList>
            <person name="Zhu W."/>
            <person name="Wang G."/>
        </authorList>
    </citation>
    <scope>NUCLEOTIDE SEQUENCE [LARGE SCALE GENOMIC DNA]</scope>
    <source>
        <strain evidence="2 3">DSM 18566</strain>
    </source>
</reference>
<protein>
    <recommendedName>
        <fullName evidence="4">Glycosyltransferase RgtA/B/C/D-like domain-containing protein</fullName>
    </recommendedName>
</protein>
<sequence length="678" mass="74744">MLGGVPFLLVLINFRSDVLRTAVAPRFASNFFDIQASAFLDGRLSVPNGILGIEGFVIDGQTFMYFPPFPAILRIPIQLVTHEFDGRLTVLSMALAWLVLAVVSTRFTWLVRDCLRPERDVSRTDAIAAAALIGAITGGTVLTFDASLPWVYHEVYLWASALAVGAAYWLLRVALNPTLPSTLWLMGFTLSTALTRTPGGWAMSGTVMALAAWLALRHARGASGARHRPRRRRVGKARIPIAVFAAGAVPLLASVTYNWVKFGHPYLFPLESQVWTQVNEHRRAALEANGGTITGPQFLETTLVNYFRPNGIRFVDYFPYITLPSEPAQSYGGAFLDQTYRTGSVTAFMPLLLLLSVCALVVLLRRSLTPAAAALRWPAVASLLVGGGVLGYGYIAHRYTSDFVPMLVVLGTIGLWHVTTWSLPWPRVVRPAFLVGMVGLTAYSIAAQMATGALAAAHTHRGDELTSFLSLQERLSGGPNSPVSRLVSRSDGLPGSGTADDLHITGDCAALYVHTGDQYEPWNLVEQRDMIVDLMPTFTNYKPGLLRLFQQFGVETREVSLEFDAVAPQARLVVEDRDGNFYSPWFEVARDRPIRVTAHARPEFFETRIRVNDDPQYDLRLPVAEWNRDWYSDLSQLQFRSAIDGGNTDHVRATQSWGPVPAVCGRLSDDHAVSVSRR</sequence>
<comment type="caution">
    <text evidence="2">The sequence shown here is derived from an EMBL/GenBank/DDBJ whole genome shotgun (WGS) entry which is preliminary data.</text>
</comment>
<keyword evidence="1" id="KW-1133">Transmembrane helix</keyword>
<dbReference type="eggNOG" id="ENOG5033DQ6">
    <property type="taxonomic scope" value="Bacteria"/>
</dbReference>
<keyword evidence="1" id="KW-0812">Transmembrane</keyword>
<evidence type="ECO:0000313" key="3">
    <source>
        <dbReference type="Proteomes" id="UP000030013"/>
    </source>
</evidence>
<proteinExistence type="predicted"/>
<dbReference type="STRING" id="1385519.N801_11200"/>
<evidence type="ECO:0000256" key="1">
    <source>
        <dbReference type="SAM" id="Phobius"/>
    </source>
</evidence>
<evidence type="ECO:0008006" key="4">
    <source>
        <dbReference type="Google" id="ProtNLM"/>
    </source>
</evidence>